<comment type="caution">
    <text evidence="1">The sequence shown here is derived from an EMBL/GenBank/DDBJ whole genome shotgun (WGS) entry which is preliminary data.</text>
</comment>
<protein>
    <submittedName>
        <fullName evidence="1">Uncharacterized protein</fullName>
    </submittedName>
</protein>
<sequence>MITKRYDLRREVGGSWTVFDVFTGLPLIDPENETMLAIGLSVEKAEKVLDLMNFADCMRRVS</sequence>
<organism evidence="1 2">
    <name type="scientific">Rhizobium meliloti</name>
    <name type="common">Ensifer meliloti</name>
    <name type="synonym">Sinorhizobium meliloti</name>
    <dbReference type="NCBI Taxonomy" id="382"/>
    <lineage>
        <taxon>Bacteria</taxon>
        <taxon>Pseudomonadati</taxon>
        <taxon>Pseudomonadota</taxon>
        <taxon>Alphaproteobacteria</taxon>
        <taxon>Hyphomicrobiales</taxon>
        <taxon>Rhizobiaceae</taxon>
        <taxon>Sinorhizobium/Ensifer group</taxon>
        <taxon>Sinorhizobium</taxon>
    </lineage>
</organism>
<dbReference type="AlphaFoldDB" id="A0A2J0YST7"/>
<reference evidence="1 2" key="1">
    <citation type="submission" date="2017-06" db="EMBL/GenBank/DDBJ databases">
        <title>Ensifer strains isolated from leguminous trees and herbs display diverse denitrification phenotypes with some acting as strong N2O sinks.</title>
        <authorList>
            <person name="Woliy K."/>
            <person name="Mania D."/>
            <person name="Bakken L.R."/>
            <person name="Frostegard A."/>
        </authorList>
    </citation>
    <scope>NUCLEOTIDE SEQUENCE [LARGE SCALE GENOMIC DNA]</scope>
    <source>
        <strain evidence="1 2">AC50a</strain>
    </source>
</reference>
<accession>A0A2J0YST7</accession>
<gene>
    <name evidence="1" type="ORF">CEJ86_32985</name>
</gene>
<name>A0A2J0YST7_RHIML</name>
<evidence type="ECO:0000313" key="2">
    <source>
        <dbReference type="Proteomes" id="UP000231987"/>
    </source>
</evidence>
<dbReference type="Proteomes" id="UP000231987">
    <property type="component" value="Unassembled WGS sequence"/>
</dbReference>
<evidence type="ECO:0000313" key="1">
    <source>
        <dbReference type="EMBL" id="PJR08444.1"/>
    </source>
</evidence>
<dbReference type="EMBL" id="NJGD01000045">
    <property type="protein sequence ID" value="PJR08444.1"/>
    <property type="molecule type" value="Genomic_DNA"/>
</dbReference>
<proteinExistence type="predicted"/>